<protein>
    <recommendedName>
        <fullName evidence="2">Chitin-binding type-2 domain-containing protein</fullName>
    </recommendedName>
</protein>
<feature type="region of interest" description="Disordered" evidence="1">
    <location>
        <begin position="1"/>
        <end position="99"/>
    </location>
</feature>
<reference evidence="3" key="1">
    <citation type="journal article" date="2020" name="Cell">
        <title>Large-Scale Comparative Analyses of Tick Genomes Elucidate Their Genetic Diversity and Vector Capacities.</title>
        <authorList>
            <consortium name="Tick Genome and Microbiome Consortium (TIGMIC)"/>
            <person name="Jia N."/>
            <person name="Wang J."/>
            <person name="Shi W."/>
            <person name="Du L."/>
            <person name="Sun Y."/>
            <person name="Zhan W."/>
            <person name="Jiang J.F."/>
            <person name="Wang Q."/>
            <person name="Zhang B."/>
            <person name="Ji P."/>
            <person name="Bell-Sakyi L."/>
            <person name="Cui X.M."/>
            <person name="Yuan T.T."/>
            <person name="Jiang B.G."/>
            <person name="Yang W.F."/>
            <person name="Lam T.T."/>
            <person name="Chang Q.C."/>
            <person name="Ding S.J."/>
            <person name="Wang X.J."/>
            <person name="Zhu J.G."/>
            <person name="Ruan X.D."/>
            <person name="Zhao L."/>
            <person name="Wei J.T."/>
            <person name="Ye R.Z."/>
            <person name="Que T.C."/>
            <person name="Du C.H."/>
            <person name="Zhou Y.H."/>
            <person name="Cheng J.X."/>
            <person name="Dai P.F."/>
            <person name="Guo W.B."/>
            <person name="Han X.H."/>
            <person name="Huang E.J."/>
            <person name="Li L.F."/>
            <person name="Wei W."/>
            <person name="Gao Y.C."/>
            <person name="Liu J.Z."/>
            <person name="Shao H.Z."/>
            <person name="Wang X."/>
            <person name="Wang C.C."/>
            <person name="Yang T.C."/>
            <person name="Huo Q.B."/>
            <person name="Li W."/>
            <person name="Chen H.Y."/>
            <person name="Chen S.E."/>
            <person name="Zhou L.G."/>
            <person name="Ni X.B."/>
            <person name="Tian J.H."/>
            <person name="Sheng Y."/>
            <person name="Liu T."/>
            <person name="Pan Y.S."/>
            <person name="Xia L.Y."/>
            <person name="Li J."/>
            <person name="Zhao F."/>
            <person name="Cao W.C."/>
        </authorList>
    </citation>
    <scope>NUCLEOTIDE SEQUENCE</scope>
    <source>
        <strain evidence="3">Rmic-2018</strain>
    </source>
</reference>
<sequence length="1154" mass="127453">MGEERAVRKGGRSGEVGVHEKRRVGRCEAAEQRWRATKKENTRAKHGASLSRKKACQRDRRPPHHPGRPREARSATRPPPVSVQPSAMRHNHRQQQPPRRLRTLLMLRHGTRAATLLLFIGPLLWLPNGAEAQLIKLPRLSGRLRLPFFRKDPTKPLQNGQNMETDLTNFLQNGAQPGMPTLHKLLLKQYATPPMQGGASAPQASHLYPSSMAPFGMPRLPAPTSMRPMGHPPPPQFPMYLMPNHMAGFHPMRPPYYPRPGMMPGMPLPSSPYAVLPPPPSPRPPPPPPPKANKRPGPGPNVLFAEKQPQGSDGNYESGEIEDETPIIIRGRKHHGKRRRPIVIEEDVSSEEDDSTRPIVVRGRKPYRFRGRRPPLGDDNDEQDESAYPSRKRPVTYIEDMPESRPYGMRGGGGGFEDEVPKPSGSFMHDINTGPRNVLRYSTNAGRFFHPDSSRFDTLMTSEQRNNPRTTSSPGFYTGSPGSVIHDFSLMPQRHHDFSGLLDESKMVLSPHIDAITPLRDRHEASSFFPNKLESSPQPSSNKDMQPIVFHLPNKAPQNREKYVQALIVPIQSNIDQVAEETLDKATSNRVLISPRGQSYVILPPRTDGLQEKQQKEAGPLTDSFEQEGPGRHGGHVAAQSFMPVTYMRPPNGLDSPDNRIQPTYHPVDASQSYAQPTAIRILVRNPMDGTSKEVFSSTINTGGPYQQFGGEPQYNPGTYNYGPGNDQNKSKLVIIALPRNQPNRASPNSRSSPATNTYYQPTALNKRLPPTSAETSTPVPIVYNDHRPTSQYLAPKVPYEVVTQQSSASFGLPNSKPKIGNLGKTGFSATSPFYEPDRSRQQSRHKTKPSSSSSNHARRTPSTYTYYRQQITPAPSSSSVAGAAAQRRTTHVSQYARRKYSSASDGLLSELPYDPGYPTPLVGNSAQEYPALTKIPETSFSCHDKVPGYYASTEHRCQVYHHCTTAGSLQTLLCPNGTAFSQQSLMCEWWHDVSCPPQRTKTTQQTVKDSSLQSLTDDVGYPVYRWPSETQQPQHQPLSPPASAAHQPLSTTRAPPPPSYSSSVSFSIAAGTKAHTLPPFTGSGGGQSTEYTLGLGRSKPQNFTVTFQAGGQKVVRARKLVKIRGSTVAGGQTRQRSKESSTTQSPDAKSSAE</sequence>
<dbReference type="GO" id="GO:0008061">
    <property type="term" value="F:chitin binding"/>
    <property type="evidence" value="ECO:0007669"/>
    <property type="project" value="InterPro"/>
</dbReference>
<evidence type="ECO:0000313" key="3">
    <source>
        <dbReference type="EMBL" id="KAH8020751.1"/>
    </source>
</evidence>
<dbReference type="PANTHER" id="PTHR22933">
    <property type="entry name" value="FI18007P1-RELATED"/>
    <property type="match status" value="1"/>
</dbReference>
<dbReference type="Gene3D" id="2.170.140.10">
    <property type="entry name" value="Chitin binding domain"/>
    <property type="match status" value="1"/>
</dbReference>
<feature type="region of interest" description="Disordered" evidence="1">
    <location>
        <begin position="1125"/>
        <end position="1154"/>
    </location>
</feature>
<keyword evidence="4" id="KW-1185">Reference proteome</keyword>
<dbReference type="SMART" id="SM00494">
    <property type="entry name" value="ChtBD2"/>
    <property type="match status" value="1"/>
</dbReference>
<gene>
    <name evidence="3" type="ORF">HPB51_003408</name>
</gene>
<accession>A0A9J6DF50</accession>
<feature type="region of interest" description="Disordered" evidence="1">
    <location>
        <begin position="700"/>
        <end position="728"/>
    </location>
</feature>
<dbReference type="AlphaFoldDB" id="A0A9J6DF50"/>
<feature type="region of interest" description="Disordered" evidence="1">
    <location>
        <begin position="808"/>
        <end position="862"/>
    </location>
</feature>
<dbReference type="GO" id="GO:0005576">
    <property type="term" value="C:extracellular region"/>
    <property type="evidence" value="ECO:0007669"/>
    <property type="project" value="InterPro"/>
</dbReference>
<name>A0A9J6DF50_RHIMP</name>
<organism evidence="3 4">
    <name type="scientific">Rhipicephalus microplus</name>
    <name type="common">Cattle tick</name>
    <name type="synonym">Boophilus microplus</name>
    <dbReference type="NCBI Taxonomy" id="6941"/>
    <lineage>
        <taxon>Eukaryota</taxon>
        <taxon>Metazoa</taxon>
        <taxon>Ecdysozoa</taxon>
        <taxon>Arthropoda</taxon>
        <taxon>Chelicerata</taxon>
        <taxon>Arachnida</taxon>
        <taxon>Acari</taxon>
        <taxon>Parasitiformes</taxon>
        <taxon>Ixodida</taxon>
        <taxon>Ixodoidea</taxon>
        <taxon>Ixodidae</taxon>
        <taxon>Rhipicephalinae</taxon>
        <taxon>Rhipicephalus</taxon>
        <taxon>Boophilus</taxon>
    </lineage>
</organism>
<dbReference type="InterPro" id="IPR002557">
    <property type="entry name" value="Chitin-bd_dom"/>
</dbReference>
<feature type="region of interest" description="Disordered" evidence="1">
    <location>
        <begin position="764"/>
        <end position="783"/>
    </location>
</feature>
<comment type="caution">
    <text evidence="3">The sequence shown here is derived from an EMBL/GenBank/DDBJ whole genome shotgun (WGS) entry which is preliminary data.</text>
</comment>
<dbReference type="InterPro" id="IPR052976">
    <property type="entry name" value="Scoloptoxin-like"/>
</dbReference>
<dbReference type="PANTHER" id="PTHR22933:SF31">
    <property type="entry name" value="FI18007P1"/>
    <property type="match status" value="1"/>
</dbReference>
<reference evidence="3" key="2">
    <citation type="submission" date="2021-09" db="EMBL/GenBank/DDBJ databases">
        <authorList>
            <person name="Jia N."/>
            <person name="Wang J."/>
            <person name="Shi W."/>
            <person name="Du L."/>
            <person name="Sun Y."/>
            <person name="Zhan W."/>
            <person name="Jiang J."/>
            <person name="Wang Q."/>
            <person name="Zhang B."/>
            <person name="Ji P."/>
            <person name="Sakyi L.B."/>
            <person name="Cui X."/>
            <person name="Yuan T."/>
            <person name="Jiang B."/>
            <person name="Yang W."/>
            <person name="Lam T.T.-Y."/>
            <person name="Chang Q."/>
            <person name="Ding S."/>
            <person name="Wang X."/>
            <person name="Zhu J."/>
            <person name="Ruan X."/>
            <person name="Zhao L."/>
            <person name="Wei J."/>
            <person name="Que T."/>
            <person name="Du C."/>
            <person name="Cheng J."/>
            <person name="Dai P."/>
            <person name="Han X."/>
            <person name="Huang E."/>
            <person name="Gao Y."/>
            <person name="Liu J."/>
            <person name="Shao H."/>
            <person name="Ye R."/>
            <person name="Li L."/>
            <person name="Wei W."/>
            <person name="Wang X."/>
            <person name="Wang C."/>
            <person name="Huo Q."/>
            <person name="Li W."/>
            <person name="Guo W."/>
            <person name="Chen H."/>
            <person name="Chen S."/>
            <person name="Zhou L."/>
            <person name="Zhou L."/>
            <person name="Ni X."/>
            <person name="Tian J."/>
            <person name="Zhou Y."/>
            <person name="Sheng Y."/>
            <person name="Liu T."/>
            <person name="Pan Y."/>
            <person name="Xia L."/>
            <person name="Li J."/>
            <person name="Zhao F."/>
            <person name="Cao W."/>
        </authorList>
    </citation>
    <scope>NUCLEOTIDE SEQUENCE</scope>
    <source>
        <strain evidence="3">Rmic-2018</strain>
        <tissue evidence="3">Larvae</tissue>
    </source>
</reference>
<dbReference type="SUPFAM" id="SSF57625">
    <property type="entry name" value="Invertebrate chitin-binding proteins"/>
    <property type="match status" value="1"/>
</dbReference>
<dbReference type="InterPro" id="IPR036508">
    <property type="entry name" value="Chitin-bd_dom_sf"/>
</dbReference>
<feature type="region of interest" description="Disordered" evidence="1">
    <location>
        <begin position="274"/>
        <end position="320"/>
    </location>
</feature>
<dbReference type="Proteomes" id="UP000821866">
    <property type="component" value="Chromosome 7"/>
</dbReference>
<feature type="compositionally biased region" description="Basic and acidic residues" evidence="1">
    <location>
        <begin position="25"/>
        <end position="43"/>
    </location>
</feature>
<dbReference type="EMBL" id="JABSTU010000009">
    <property type="protein sequence ID" value="KAH8020751.1"/>
    <property type="molecule type" value="Genomic_DNA"/>
</dbReference>
<dbReference type="VEuPathDB" id="VectorBase:LOC119173820"/>
<feature type="region of interest" description="Disordered" evidence="1">
    <location>
        <begin position="1024"/>
        <end position="1065"/>
    </location>
</feature>
<feature type="domain" description="Chitin-binding type-2" evidence="2">
    <location>
        <begin position="940"/>
        <end position="998"/>
    </location>
</feature>
<evidence type="ECO:0000259" key="2">
    <source>
        <dbReference type="PROSITE" id="PS50940"/>
    </source>
</evidence>
<evidence type="ECO:0000256" key="1">
    <source>
        <dbReference type="SAM" id="MobiDB-lite"/>
    </source>
</evidence>
<feature type="compositionally biased region" description="Polar residues" evidence="1">
    <location>
        <begin position="1029"/>
        <end position="1038"/>
    </location>
</feature>
<feature type="region of interest" description="Disordered" evidence="1">
    <location>
        <begin position="368"/>
        <end position="390"/>
    </location>
</feature>
<feature type="compositionally biased region" description="Pro residues" evidence="1">
    <location>
        <begin position="274"/>
        <end position="291"/>
    </location>
</feature>
<feature type="compositionally biased region" description="Basic residues" evidence="1">
    <location>
        <begin position="51"/>
        <end position="67"/>
    </location>
</feature>
<evidence type="ECO:0000313" key="4">
    <source>
        <dbReference type="Proteomes" id="UP000821866"/>
    </source>
</evidence>
<proteinExistence type="predicted"/>
<dbReference type="PROSITE" id="PS50940">
    <property type="entry name" value="CHIT_BIND_II"/>
    <property type="match status" value="1"/>
</dbReference>
<feature type="compositionally biased region" description="Polar residues" evidence="1">
    <location>
        <begin position="1130"/>
        <end position="1154"/>
    </location>
</feature>
<feature type="region of interest" description="Disordered" evidence="1">
    <location>
        <begin position="602"/>
        <end position="634"/>
    </location>
</feature>
<dbReference type="Pfam" id="PF01607">
    <property type="entry name" value="CBM_14"/>
    <property type="match status" value="1"/>
</dbReference>